<evidence type="ECO:0000313" key="3">
    <source>
        <dbReference type="Proteomes" id="UP000265515"/>
    </source>
</evidence>
<feature type="region of interest" description="Disordered" evidence="1">
    <location>
        <begin position="1"/>
        <end position="115"/>
    </location>
</feature>
<dbReference type="AlphaFoldDB" id="A0A388JRS6"/>
<feature type="compositionally biased region" description="Basic and acidic residues" evidence="1">
    <location>
        <begin position="140"/>
        <end position="172"/>
    </location>
</feature>
<feature type="compositionally biased region" description="Basic and acidic residues" evidence="1">
    <location>
        <begin position="100"/>
        <end position="113"/>
    </location>
</feature>
<feature type="region of interest" description="Disordered" evidence="1">
    <location>
        <begin position="211"/>
        <end position="238"/>
    </location>
</feature>
<feature type="compositionally biased region" description="Basic and acidic residues" evidence="1">
    <location>
        <begin position="338"/>
        <end position="362"/>
    </location>
</feature>
<proteinExistence type="predicted"/>
<feature type="compositionally biased region" description="Basic and acidic residues" evidence="1">
    <location>
        <begin position="34"/>
        <end position="56"/>
    </location>
</feature>
<evidence type="ECO:0000256" key="1">
    <source>
        <dbReference type="SAM" id="MobiDB-lite"/>
    </source>
</evidence>
<reference evidence="2 3" key="1">
    <citation type="journal article" date="2018" name="Cell">
        <title>The Chara Genome: Secondary Complexity and Implications for Plant Terrestrialization.</title>
        <authorList>
            <person name="Nishiyama T."/>
            <person name="Sakayama H."/>
            <person name="Vries J.D."/>
            <person name="Buschmann H."/>
            <person name="Saint-Marcoux D."/>
            <person name="Ullrich K.K."/>
            <person name="Haas F.B."/>
            <person name="Vanderstraeten L."/>
            <person name="Becker D."/>
            <person name="Lang D."/>
            <person name="Vosolsobe S."/>
            <person name="Rombauts S."/>
            <person name="Wilhelmsson P.K.I."/>
            <person name="Janitza P."/>
            <person name="Kern R."/>
            <person name="Heyl A."/>
            <person name="Rumpler F."/>
            <person name="Villalobos L.I.A.C."/>
            <person name="Clay J.M."/>
            <person name="Skokan R."/>
            <person name="Toyoda A."/>
            <person name="Suzuki Y."/>
            <person name="Kagoshima H."/>
            <person name="Schijlen E."/>
            <person name="Tajeshwar N."/>
            <person name="Catarino B."/>
            <person name="Hetherington A.J."/>
            <person name="Saltykova A."/>
            <person name="Bonnot C."/>
            <person name="Breuninger H."/>
            <person name="Symeonidi A."/>
            <person name="Radhakrishnan G.V."/>
            <person name="Van Nieuwerburgh F."/>
            <person name="Deforce D."/>
            <person name="Chang C."/>
            <person name="Karol K.G."/>
            <person name="Hedrich R."/>
            <person name="Ulvskov P."/>
            <person name="Glockner G."/>
            <person name="Delwiche C.F."/>
            <person name="Petrasek J."/>
            <person name="Van de Peer Y."/>
            <person name="Friml J."/>
            <person name="Beilby M."/>
            <person name="Dolan L."/>
            <person name="Kohara Y."/>
            <person name="Sugano S."/>
            <person name="Fujiyama A."/>
            <person name="Delaux P.-M."/>
            <person name="Quint M."/>
            <person name="TheiBen G."/>
            <person name="Hagemann M."/>
            <person name="Harholt J."/>
            <person name="Dunand C."/>
            <person name="Zachgo S."/>
            <person name="Langdale J."/>
            <person name="Maumus F."/>
            <person name="Straeten D.V.D."/>
            <person name="Gould S.B."/>
            <person name="Rensing S.A."/>
        </authorList>
    </citation>
    <scope>NUCLEOTIDE SEQUENCE [LARGE SCALE GENOMIC DNA]</scope>
    <source>
        <strain evidence="2 3">S276</strain>
    </source>
</reference>
<protein>
    <recommendedName>
        <fullName evidence="4">CCHC-type domain-containing protein</fullName>
    </recommendedName>
</protein>
<dbReference type="Gramene" id="GBG60501">
    <property type="protein sequence ID" value="GBG60501"/>
    <property type="gene ID" value="CBR_g5675"/>
</dbReference>
<feature type="compositionally biased region" description="Basic residues" evidence="1">
    <location>
        <begin position="173"/>
        <end position="182"/>
    </location>
</feature>
<feature type="region of interest" description="Disordered" evidence="1">
    <location>
        <begin position="137"/>
        <end position="182"/>
    </location>
</feature>
<comment type="caution">
    <text evidence="2">The sequence shown here is derived from an EMBL/GenBank/DDBJ whole genome shotgun (WGS) entry which is preliminary data.</text>
</comment>
<dbReference type="Proteomes" id="UP000265515">
    <property type="component" value="Unassembled WGS sequence"/>
</dbReference>
<dbReference type="OrthoDB" id="425619at2759"/>
<organism evidence="2 3">
    <name type="scientific">Chara braunii</name>
    <name type="common">Braun's stonewort</name>
    <dbReference type="NCBI Taxonomy" id="69332"/>
    <lineage>
        <taxon>Eukaryota</taxon>
        <taxon>Viridiplantae</taxon>
        <taxon>Streptophyta</taxon>
        <taxon>Charophyceae</taxon>
        <taxon>Charales</taxon>
        <taxon>Characeae</taxon>
        <taxon>Chara</taxon>
    </lineage>
</organism>
<evidence type="ECO:0008006" key="4">
    <source>
        <dbReference type="Google" id="ProtNLM"/>
    </source>
</evidence>
<gene>
    <name evidence="2" type="ORF">CBR_g5675</name>
</gene>
<sequence length="371" mass="43064">MANSGSRDYGGYRDRDHHYDRDANAEGGRALSGSDRRDRHDDIRHDRGFPSREQPRHFIPVCDECGEPGHYKNQYPRLVGESTFRNVPQRGQSTSPARYARRDEQRSTSEDPTLRQQLEQLTSSLANVKSYIDLEQSCKAGKEQQKLEKEKRKQAEKERQRREEEERQAKEQRTKKKEERKRKKLEALEALRKDMRMEVRVAQTEGLAISEKRKRSAERTIGNSPPMVTPAKRPTKRGELNPKRLQLSCRRKPLKRSPADKKTPLRSILKKKIPAAPGEMGKLRYVTDNLRELGNLNVEELKLICRTEDVPFEGMKKMDTILAITEKRTHVAYGSQPEAEHAEGDNVDEHVEESRTEDVHQEYDDDIEEDN</sequence>
<name>A0A388JRS6_CHABU</name>
<feature type="compositionally biased region" description="Polar residues" evidence="1">
    <location>
        <begin position="83"/>
        <end position="96"/>
    </location>
</feature>
<dbReference type="EMBL" id="BFEA01000011">
    <property type="protein sequence ID" value="GBG60501.1"/>
    <property type="molecule type" value="Genomic_DNA"/>
</dbReference>
<evidence type="ECO:0000313" key="2">
    <source>
        <dbReference type="EMBL" id="GBG60501.1"/>
    </source>
</evidence>
<feature type="compositionally biased region" description="Basic and acidic residues" evidence="1">
    <location>
        <begin position="10"/>
        <end position="24"/>
    </location>
</feature>
<accession>A0A388JRS6</accession>
<feature type="region of interest" description="Disordered" evidence="1">
    <location>
        <begin position="333"/>
        <end position="371"/>
    </location>
</feature>
<keyword evidence="3" id="KW-1185">Reference proteome</keyword>